<accession>A0ABT3TQ06</accession>
<dbReference type="EMBL" id="JAPHNL010000034">
    <property type="protein sequence ID" value="MCX3059109.1"/>
    <property type="molecule type" value="Genomic_DNA"/>
</dbReference>
<evidence type="ECO:0000313" key="2">
    <source>
        <dbReference type="EMBL" id="MCX3059109.1"/>
    </source>
</evidence>
<evidence type="ECO:0000313" key="3">
    <source>
        <dbReference type="Proteomes" id="UP001163064"/>
    </source>
</evidence>
<name>A0ABT3TQ06_9ACTN</name>
<keyword evidence="1" id="KW-1133">Transmembrane helix</keyword>
<comment type="caution">
    <text evidence="2">The sequence shown here is derived from an EMBL/GenBank/DDBJ whole genome shotgun (WGS) entry which is preliminary data.</text>
</comment>
<proteinExistence type="predicted"/>
<protein>
    <recommendedName>
        <fullName evidence="4">Serine/threonine protein kinase</fullName>
    </recommendedName>
</protein>
<evidence type="ECO:0000256" key="1">
    <source>
        <dbReference type="SAM" id="Phobius"/>
    </source>
</evidence>
<keyword evidence="3" id="KW-1185">Reference proteome</keyword>
<dbReference type="Proteomes" id="UP001163064">
    <property type="component" value="Unassembled WGS sequence"/>
</dbReference>
<keyword evidence="1" id="KW-0812">Transmembrane</keyword>
<keyword evidence="1" id="KW-0472">Membrane</keyword>
<gene>
    <name evidence="2" type="ORF">OFY01_04875</name>
</gene>
<feature type="transmembrane region" description="Helical" evidence="1">
    <location>
        <begin position="21"/>
        <end position="42"/>
    </location>
</feature>
<sequence length="247" mass="26943">MDDAQEEPVVQEPPVRRRRTGLLISCAAVLGVVAGVCTGYVVQAGRAPDPLPPLAQETVAQAKGGPAHEVAAATGDRRVRTDGDLRKLLVPRPSGAQTADEAQGWLDQYGFAGLFEHPDDVFGDLSDDSFRRAAVASWEQGKSATEVQLIQFRDAKSLGSRTFLKGQKSYMADSDWAGNDGRPIPGSSNGRVYVFDRPDRKPGYLPLYRARALAARGDIVMDIWFYDTKPISKKTAMALAERQLERL</sequence>
<organism evidence="2 3">
    <name type="scientific">Streptomyces beihaiensis</name>
    <dbReference type="NCBI Taxonomy" id="2984495"/>
    <lineage>
        <taxon>Bacteria</taxon>
        <taxon>Bacillati</taxon>
        <taxon>Actinomycetota</taxon>
        <taxon>Actinomycetes</taxon>
        <taxon>Kitasatosporales</taxon>
        <taxon>Streptomycetaceae</taxon>
        <taxon>Streptomyces</taxon>
    </lineage>
</organism>
<evidence type="ECO:0008006" key="4">
    <source>
        <dbReference type="Google" id="ProtNLM"/>
    </source>
</evidence>
<reference evidence="2" key="1">
    <citation type="submission" date="2022-10" db="EMBL/GenBank/DDBJ databases">
        <title>Streptomyces beihaiensis sp. nov., a chitin degrading actinobacterium, isolated from shrimp pond soil.</title>
        <authorList>
            <person name="Xie J."/>
            <person name="Shen N."/>
        </authorList>
    </citation>
    <scope>NUCLEOTIDE SEQUENCE</scope>
    <source>
        <strain evidence="2">GXMU-J5</strain>
    </source>
</reference>
<dbReference type="RefSeq" id="WP_266596622.1">
    <property type="nucleotide sequence ID" value="NZ_JAPHNL010000034.1"/>
</dbReference>